<evidence type="ECO:0000259" key="1">
    <source>
        <dbReference type="Pfam" id="PF03781"/>
    </source>
</evidence>
<comment type="caution">
    <text evidence="2">The sequence shown here is derived from an EMBL/GenBank/DDBJ whole genome shotgun (WGS) entry which is preliminary data.</text>
</comment>
<dbReference type="Proteomes" id="UP000544222">
    <property type="component" value="Unassembled WGS sequence"/>
</dbReference>
<sequence>MKICNKLVTFVLTGLITTMISCKSSSTSGKIPTTYSNTTGWAYNSKNGGLRINNGYREKTPPNMVLIQGGTFTMGRNSEQLAQTANSFQRRVTVNSFYMDQYDITNANWLEYLDWTKAVFHNSPEIIERAKPDVSVWREDLAYNEPYVENYFENVAYRNYPVVGVTWEQAMDYCEWRTDRVNEKILIDMKKIKPTQWDAIRKSNNPEEIATKYVFSTNKYFYTSFNEPVGNRRDTSKVTMSDGILFPYFRLPTEAEWEYAAYGYSANKTGEVAHGRLYPWNSSQLRNPDKRHLGEFMANFSRGRGDLMGVGRNSDGGIIPMPVNSFFPNDYGLYCMAGNVNQWVLDVYRPLNEMEVKGYNPYRGNVFEPVRFNRVGAQNATDYKVDSLGRLRYVGKNIDDVRNYGDGSLASSSNSDLWKDTIPTGNAATALMYSPKGDVLDALAPAISNYSRVYKGGSWKDKPYWLNPSTRRYLDQNKCRDDIGFRCAMTRLGSPLKSK</sequence>
<proteinExistence type="predicted"/>
<accession>A0A7W5H2X0</accession>
<organism evidence="2 3">
    <name type="scientific">Microbacter margulisiae</name>
    <dbReference type="NCBI Taxonomy" id="1350067"/>
    <lineage>
        <taxon>Bacteria</taxon>
        <taxon>Pseudomonadati</taxon>
        <taxon>Bacteroidota</taxon>
        <taxon>Bacteroidia</taxon>
        <taxon>Bacteroidales</taxon>
        <taxon>Porphyromonadaceae</taxon>
        <taxon>Microbacter</taxon>
    </lineage>
</organism>
<reference evidence="2 3" key="1">
    <citation type="submission" date="2020-08" db="EMBL/GenBank/DDBJ databases">
        <title>Genomic Encyclopedia of Type Strains, Phase IV (KMG-IV): sequencing the most valuable type-strain genomes for metagenomic binning, comparative biology and taxonomic classification.</title>
        <authorList>
            <person name="Goeker M."/>
        </authorList>
    </citation>
    <scope>NUCLEOTIDE SEQUENCE [LARGE SCALE GENOMIC DNA]</scope>
    <source>
        <strain evidence="2 3">DSM 27471</strain>
    </source>
</reference>
<dbReference type="InterPro" id="IPR005532">
    <property type="entry name" value="SUMF_dom"/>
</dbReference>
<feature type="domain" description="Sulfatase-modifying factor enzyme-like" evidence="1">
    <location>
        <begin position="61"/>
        <end position="359"/>
    </location>
</feature>
<dbReference type="EMBL" id="JACHYB010000002">
    <property type="protein sequence ID" value="MBB3187999.1"/>
    <property type="molecule type" value="Genomic_DNA"/>
</dbReference>
<dbReference type="PANTHER" id="PTHR23150:SF19">
    <property type="entry name" value="FORMYLGLYCINE-GENERATING ENZYME"/>
    <property type="match status" value="1"/>
</dbReference>
<dbReference type="InterPro" id="IPR051043">
    <property type="entry name" value="Sulfatase_Mod_Factor_Kinase"/>
</dbReference>
<evidence type="ECO:0000313" key="2">
    <source>
        <dbReference type="EMBL" id="MBB3187999.1"/>
    </source>
</evidence>
<dbReference type="PROSITE" id="PS51257">
    <property type="entry name" value="PROKAR_LIPOPROTEIN"/>
    <property type="match status" value="1"/>
</dbReference>
<dbReference type="SUPFAM" id="SSF56436">
    <property type="entry name" value="C-type lectin-like"/>
    <property type="match status" value="1"/>
</dbReference>
<dbReference type="InterPro" id="IPR042095">
    <property type="entry name" value="SUMF_sf"/>
</dbReference>
<dbReference type="AlphaFoldDB" id="A0A7W5H2X0"/>
<evidence type="ECO:0000313" key="3">
    <source>
        <dbReference type="Proteomes" id="UP000544222"/>
    </source>
</evidence>
<dbReference type="RefSeq" id="WP_183413793.1">
    <property type="nucleotide sequence ID" value="NZ_JACHYB010000002.1"/>
</dbReference>
<keyword evidence="3" id="KW-1185">Reference proteome</keyword>
<keyword evidence="2" id="KW-0449">Lipoprotein</keyword>
<gene>
    <name evidence="2" type="ORF">FHX64_002197</name>
</gene>
<protein>
    <submittedName>
        <fullName evidence="2">Gliding motility-associated lipoprotein GldJ</fullName>
    </submittedName>
</protein>
<dbReference type="GO" id="GO:0120147">
    <property type="term" value="F:formylglycine-generating oxidase activity"/>
    <property type="evidence" value="ECO:0007669"/>
    <property type="project" value="TreeGrafter"/>
</dbReference>
<dbReference type="PANTHER" id="PTHR23150">
    <property type="entry name" value="SULFATASE MODIFYING FACTOR 1, 2"/>
    <property type="match status" value="1"/>
</dbReference>
<dbReference type="Pfam" id="PF03781">
    <property type="entry name" value="FGE-sulfatase"/>
    <property type="match status" value="1"/>
</dbReference>
<dbReference type="Gene3D" id="3.90.1580.10">
    <property type="entry name" value="paralog of FGE (formylglycine-generating enzyme)"/>
    <property type="match status" value="1"/>
</dbReference>
<dbReference type="InterPro" id="IPR016187">
    <property type="entry name" value="CTDL_fold"/>
</dbReference>
<name>A0A7W5H2X0_9PORP</name>